<dbReference type="OrthoDB" id="6631788at2"/>
<dbReference type="Proteomes" id="UP000244193">
    <property type="component" value="Chromosome"/>
</dbReference>
<dbReference type="AlphaFoldDB" id="A0A2S0RF28"/>
<protein>
    <recommendedName>
        <fullName evidence="3">NUMOD4 domain-containing protein</fullName>
    </recommendedName>
</protein>
<evidence type="ECO:0000313" key="1">
    <source>
        <dbReference type="EMBL" id="AWA30129.1"/>
    </source>
</evidence>
<dbReference type="InterPro" id="IPR044925">
    <property type="entry name" value="His-Me_finger_sf"/>
</dbReference>
<accession>A0A2S0RF28</accession>
<evidence type="ECO:0000313" key="2">
    <source>
        <dbReference type="Proteomes" id="UP000244193"/>
    </source>
</evidence>
<keyword evidence="2" id="KW-1185">Reference proteome</keyword>
<sequence length="192" mass="22400">MFRLFPDEEFREVTIPFNLKFRYAVSNHGRLVSFTDNPKNGTLLKGGRSDGYKTIQCKVRIDGKVVNKNILLYRLVAELFLTPPSPEHKFILHKDHDRANDHYKNLLWATYEEKLAHHKASPHVIKAKKKLIEYNIKADGKKLSVTKVIYIKKLLQDPNRKTRLKMIAKQFGVSEMQIRRIQSGENWSSVKV</sequence>
<dbReference type="EMBL" id="CP028811">
    <property type="protein sequence ID" value="AWA30129.1"/>
    <property type="molecule type" value="Genomic_DNA"/>
</dbReference>
<dbReference type="KEGG" id="fmg:HYN48_08580"/>
<proteinExistence type="predicted"/>
<gene>
    <name evidence="1" type="ORF">HYN48_08580</name>
</gene>
<organism evidence="1 2">
    <name type="scientific">Flavobacterium magnum</name>
    <dbReference type="NCBI Taxonomy" id="2162713"/>
    <lineage>
        <taxon>Bacteria</taxon>
        <taxon>Pseudomonadati</taxon>
        <taxon>Bacteroidota</taxon>
        <taxon>Flavobacteriia</taxon>
        <taxon>Flavobacteriales</taxon>
        <taxon>Flavobacteriaceae</taxon>
        <taxon>Flavobacterium</taxon>
    </lineage>
</organism>
<evidence type="ECO:0008006" key="3">
    <source>
        <dbReference type="Google" id="ProtNLM"/>
    </source>
</evidence>
<dbReference type="RefSeq" id="WP_108370711.1">
    <property type="nucleotide sequence ID" value="NZ_CP028811.1"/>
</dbReference>
<dbReference type="Gene3D" id="3.90.75.20">
    <property type="match status" value="1"/>
</dbReference>
<name>A0A2S0RF28_9FLAO</name>
<reference evidence="1 2" key="1">
    <citation type="submission" date="2018-04" db="EMBL/GenBank/DDBJ databases">
        <title>Genome sequencing of Flavobacterium sp. HYN0048.</title>
        <authorList>
            <person name="Yi H."/>
            <person name="Baek C."/>
        </authorList>
    </citation>
    <scope>NUCLEOTIDE SEQUENCE [LARGE SCALE GENOMIC DNA]</scope>
    <source>
        <strain evidence="1 2">HYN0048</strain>
    </source>
</reference>
<dbReference type="SUPFAM" id="SSF54060">
    <property type="entry name" value="His-Me finger endonucleases"/>
    <property type="match status" value="1"/>
</dbReference>